<evidence type="ECO:0000313" key="2">
    <source>
        <dbReference type="EMBL" id="SMG12938.1"/>
    </source>
</evidence>
<dbReference type="PANTHER" id="PTHR40040">
    <property type="entry name" value="SMALL HYDROPHOBIC PROTEIN-RELATED"/>
    <property type="match status" value="1"/>
</dbReference>
<reference evidence="2 3" key="1">
    <citation type="submission" date="2017-04" db="EMBL/GenBank/DDBJ databases">
        <authorList>
            <person name="Afonso C.L."/>
            <person name="Miller P.J."/>
            <person name="Scott M.A."/>
            <person name="Spackman E."/>
            <person name="Goraichik I."/>
            <person name="Dimitrov K.M."/>
            <person name="Suarez D.L."/>
            <person name="Swayne D.E."/>
        </authorList>
    </citation>
    <scope>NUCLEOTIDE SEQUENCE [LARGE SCALE GENOMIC DNA]</scope>
    <source>
        <strain evidence="2 3">11</strain>
    </source>
</reference>
<dbReference type="AlphaFoldDB" id="A0A1X7IE07"/>
<dbReference type="InterPro" id="IPR055338">
    <property type="entry name" value="YqfX-like"/>
</dbReference>
<dbReference type="Proteomes" id="UP000193834">
    <property type="component" value="Unassembled WGS sequence"/>
</dbReference>
<organism evidence="2 3">
    <name type="scientific">Paenibacillus aquistagni</name>
    <dbReference type="NCBI Taxonomy" id="1852522"/>
    <lineage>
        <taxon>Bacteria</taxon>
        <taxon>Bacillati</taxon>
        <taxon>Bacillota</taxon>
        <taxon>Bacilli</taxon>
        <taxon>Bacillales</taxon>
        <taxon>Paenibacillaceae</taxon>
        <taxon>Paenibacillus</taxon>
    </lineage>
</organism>
<proteinExistence type="predicted"/>
<evidence type="ECO:0000313" key="3">
    <source>
        <dbReference type="Proteomes" id="UP000193834"/>
    </source>
</evidence>
<sequence length="119" mass="13199">MKHDYRFQGRRIKRTRERAEQAEAHSYKEEIAQELTAPLSAGRLSEVNAEAEEESKTFSAVIGVVAVLFAFVSFFFFPFIMGLTSIALGVFAYFQGSQTAGFTAAVLGLVAFLMAIMFI</sequence>
<keyword evidence="3" id="KW-1185">Reference proteome</keyword>
<name>A0A1X7IE07_9BACL</name>
<evidence type="ECO:0000256" key="1">
    <source>
        <dbReference type="SAM" id="Phobius"/>
    </source>
</evidence>
<accession>A0A1X7IE07</accession>
<dbReference type="PANTHER" id="PTHR40040:SF1">
    <property type="entry name" value="MEMBRANE PROTEIN"/>
    <property type="match status" value="1"/>
</dbReference>
<feature type="transmembrane region" description="Helical" evidence="1">
    <location>
        <begin position="61"/>
        <end position="94"/>
    </location>
</feature>
<protein>
    <submittedName>
        <fullName evidence="2">Uncharacterized protein</fullName>
    </submittedName>
</protein>
<feature type="transmembrane region" description="Helical" evidence="1">
    <location>
        <begin position="100"/>
        <end position="118"/>
    </location>
</feature>
<keyword evidence="1" id="KW-1133">Transmembrane helix</keyword>
<dbReference type="EMBL" id="FXAZ01000001">
    <property type="protein sequence ID" value="SMG12938.1"/>
    <property type="molecule type" value="Genomic_DNA"/>
</dbReference>
<dbReference type="OrthoDB" id="1754157at2"/>
<keyword evidence="1" id="KW-0472">Membrane</keyword>
<keyword evidence="1" id="KW-0812">Transmembrane</keyword>
<dbReference type="STRING" id="1852522.SAMN06295960_0362"/>
<gene>
    <name evidence="2" type="ORF">SAMN06295960_0362</name>
</gene>
<dbReference type="RefSeq" id="WP_085492638.1">
    <property type="nucleotide sequence ID" value="NZ_FXAZ01000001.1"/>
</dbReference>